<feature type="compositionally biased region" description="Basic and acidic residues" evidence="1">
    <location>
        <begin position="1"/>
        <end position="11"/>
    </location>
</feature>
<keyword evidence="3" id="KW-1185">Reference proteome</keyword>
<feature type="region of interest" description="Disordered" evidence="1">
    <location>
        <begin position="1"/>
        <end position="58"/>
    </location>
</feature>
<evidence type="ECO:0000313" key="3">
    <source>
        <dbReference type="Proteomes" id="UP001419268"/>
    </source>
</evidence>
<name>A0AAP0PGE0_9MAGN</name>
<protein>
    <submittedName>
        <fullName evidence="2">Uncharacterized protein</fullName>
    </submittedName>
</protein>
<dbReference type="Proteomes" id="UP001419268">
    <property type="component" value="Unassembled WGS sequence"/>
</dbReference>
<evidence type="ECO:0000256" key="1">
    <source>
        <dbReference type="SAM" id="MobiDB-lite"/>
    </source>
</evidence>
<reference evidence="2 3" key="1">
    <citation type="submission" date="2024-01" db="EMBL/GenBank/DDBJ databases">
        <title>Genome assemblies of Stephania.</title>
        <authorList>
            <person name="Yang L."/>
        </authorList>
    </citation>
    <scope>NUCLEOTIDE SEQUENCE [LARGE SCALE GENOMIC DNA]</scope>
    <source>
        <strain evidence="2">JXDWG</strain>
        <tissue evidence="2">Leaf</tissue>
    </source>
</reference>
<accession>A0AAP0PGE0</accession>
<proteinExistence type="predicted"/>
<organism evidence="2 3">
    <name type="scientific">Stephania cephalantha</name>
    <dbReference type="NCBI Taxonomy" id="152367"/>
    <lineage>
        <taxon>Eukaryota</taxon>
        <taxon>Viridiplantae</taxon>
        <taxon>Streptophyta</taxon>
        <taxon>Embryophyta</taxon>
        <taxon>Tracheophyta</taxon>
        <taxon>Spermatophyta</taxon>
        <taxon>Magnoliopsida</taxon>
        <taxon>Ranunculales</taxon>
        <taxon>Menispermaceae</taxon>
        <taxon>Menispermoideae</taxon>
        <taxon>Cissampelideae</taxon>
        <taxon>Stephania</taxon>
    </lineage>
</organism>
<comment type="caution">
    <text evidence="2">The sequence shown here is derived from an EMBL/GenBank/DDBJ whole genome shotgun (WGS) entry which is preliminary data.</text>
</comment>
<gene>
    <name evidence="2" type="ORF">Scep_009656</name>
</gene>
<evidence type="ECO:0000313" key="2">
    <source>
        <dbReference type="EMBL" id="KAK9139975.1"/>
    </source>
</evidence>
<dbReference type="EMBL" id="JBBNAG010000004">
    <property type="protein sequence ID" value="KAK9139975.1"/>
    <property type="molecule type" value="Genomic_DNA"/>
</dbReference>
<feature type="compositionally biased region" description="Acidic residues" evidence="1">
    <location>
        <begin position="40"/>
        <end position="57"/>
    </location>
</feature>
<dbReference type="AlphaFoldDB" id="A0AAP0PGE0"/>
<sequence length="188" mass="21891">MDYEKKGKDLAIDTTSEEEFEDSSKKANASDEFLSSQRDSEEEIEEELPNEPTEDETPTIRVNLNPLYHNYEKYQDLGGAKKDAVMDDEMLHRLKDTMKQEFTNEMWEMKHFLIGKMTAMERRLTDNVTKNSSLVEVRLRALEHEIASYGNELTKEMRQLNMRFDQAKYVASRSDKQDAGHGSSSMEF</sequence>